<name>A0A2K3DAQ8_CHLRE</name>
<dbReference type="RefSeq" id="XP_042920243.1">
    <property type="nucleotide sequence ID" value="XM_043066846.1"/>
</dbReference>
<dbReference type="KEGG" id="cre:CHLRE_10g444317v5"/>
<gene>
    <name evidence="2" type="ORF">CHLRE_10g444317v5</name>
</gene>
<dbReference type="AlphaFoldDB" id="A0A2K3DAQ8"/>
<evidence type="ECO:0000313" key="3">
    <source>
        <dbReference type="Proteomes" id="UP000006906"/>
    </source>
</evidence>
<feature type="compositionally biased region" description="Pro residues" evidence="1">
    <location>
        <begin position="92"/>
        <end position="116"/>
    </location>
</feature>
<evidence type="ECO:0000313" key="2">
    <source>
        <dbReference type="EMBL" id="PNW77612.1"/>
    </source>
</evidence>
<proteinExistence type="predicted"/>
<dbReference type="EMBL" id="CM008971">
    <property type="protein sequence ID" value="PNW77612.1"/>
    <property type="molecule type" value="Genomic_DNA"/>
</dbReference>
<dbReference type="Proteomes" id="UP000006906">
    <property type="component" value="Chromosome 10"/>
</dbReference>
<feature type="compositionally biased region" description="Basic residues" evidence="1">
    <location>
        <begin position="59"/>
        <end position="68"/>
    </location>
</feature>
<accession>A0A2K3DAQ8</accession>
<feature type="region of interest" description="Disordered" evidence="1">
    <location>
        <begin position="84"/>
        <end position="125"/>
    </location>
</feature>
<dbReference type="InParanoid" id="A0A2K3DAQ8"/>
<reference evidence="2 3" key="1">
    <citation type="journal article" date="2007" name="Science">
        <title>The Chlamydomonas genome reveals the evolution of key animal and plant functions.</title>
        <authorList>
            <person name="Merchant S.S."/>
            <person name="Prochnik S.E."/>
            <person name="Vallon O."/>
            <person name="Harris E.H."/>
            <person name="Karpowicz S.J."/>
            <person name="Witman G.B."/>
            <person name="Terry A."/>
            <person name="Salamov A."/>
            <person name="Fritz-Laylin L.K."/>
            <person name="Marechal-Drouard L."/>
            <person name="Marshall W.F."/>
            <person name="Qu L.H."/>
            <person name="Nelson D.R."/>
            <person name="Sanderfoot A.A."/>
            <person name="Spalding M.H."/>
            <person name="Kapitonov V.V."/>
            <person name="Ren Q."/>
            <person name="Ferris P."/>
            <person name="Lindquist E."/>
            <person name="Shapiro H."/>
            <person name="Lucas S.M."/>
            <person name="Grimwood J."/>
            <person name="Schmutz J."/>
            <person name="Cardol P."/>
            <person name="Cerutti H."/>
            <person name="Chanfreau G."/>
            <person name="Chen C.L."/>
            <person name="Cognat V."/>
            <person name="Croft M.T."/>
            <person name="Dent R."/>
            <person name="Dutcher S."/>
            <person name="Fernandez E."/>
            <person name="Fukuzawa H."/>
            <person name="Gonzalez-Ballester D."/>
            <person name="Gonzalez-Halphen D."/>
            <person name="Hallmann A."/>
            <person name="Hanikenne M."/>
            <person name="Hippler M."/>
            <person name="Inwood W."/>
            <person name="Jabbari K."/>
            <person name="Kalanon M."/>
            <person name="Kuras R."/>
            <person name="Lefebvre P.A."/>
            <person name="Lemaire S.D."/>
            <person name="Lobanov A.V."/>
            <person name="Lohr M."/>
            <person name="Manuell A."/>
            <person name="Meier I."/>
            <person name="Mets L."/>
            <person name="Mittag M."/>
            <person name="Mittelmeier T."/>
            <person name="Moroney J.V."/>
            <person name="Moseley J."/>
            <person name="Napoli C."/>
            <person name="Nedelcu A.M."/>
            <person name="Niyogi K."/>
            <person name="Novoselov S.V."/>
            <person name="Paulsen I.T."/>
            <person name="Pazour G."/>
            <person name="Purton S."/>
            <person name="Ral J.P."/>
            <person name="Riano-Pachon D.M."/>
            <person name="Riekhof W."/>
            <person name="Rymarquis L."/>
            <person name="Schroda M."/>
            <person name="Stern D."/>
            <person name="Umen J."/>
            <person name="Willows R."/>
            <person name="Wilson N."/>
            <person name="Zimmer S.L."/>
            <person name="Allmer J."/>
            <person name="Balk J."/>
            <person name="Bisova K."/>
            <person name="Chen C.J."/>
            <person name="Elias M."/>
            <person name="Gendler K."/>
            <person name="Hauser C."/>
            <person name="Lamb M.R."/>
            <person name="Ledford H."/>
            <person name="Long J.C."/>
            <person name="Minagawa J."/>
            <person name="Page M.D."/>
            <person name="Pan J."/>
            <person name="Pootakham W."/>
            <person name="Roje S."/>
            <person name="Rose A."/>
            <person name="Stahlberg E."/>
            <person name="Terauchi A.M."/>
            <person name="Yang P."/>
            <person name="Ball S."/>
            <person name="Bowler C."/>
            <person name="Dieckmann C.L."/>
            <person name="Gladyshev V.N."/>
            <person name="Green P."/>
            <person name="Jorgensen R."/>
            <person name="Mayfield S."/>
            <person name="Mueller-Roeber B."/>
            <person name="Rajamani S."/>
            <person name="Sayre R.T."/>
            <person name="Brokstein P."/>
            <person name="Dubchak I."/>
            <person name="Goodstein D."/>
            <person name="Hornick L."/>
            <person name="Huang Y.W."/>
            <person name="Jhaveri J."/>
            <person name="Luo Y."/>
            <person name="Martinez D."/>
            <person name="Ngau W.C."/>
            <person name="Otillar B."/>
            <person name="Poliakov A."/>
            <person name="Porter A."/>
            <person name="Szajkowski L."/>
            <person name="Werner G."/>
            <person name="Zhou K."/>
            <person name="Grigoriev I.V."/>
            <person name="Rokhsar D.S."/>
            <person name="Grossman A.R."/>
        </authorList>
    </citation>
    <scope>NUCLEOTIDE SEQUENCE [LARGE SCALE GENOMIC DNA]</scope>
    <source>
        <strain evidence="3">CC-503</strain>
    </source>
</reference>
<evidence type="ECO:0000256" key="1">
    <source>
        <dbReference type="SAM" id="MobiDB-lite"/>
    </source>
</evidence>
<dbReference type="Gramene" id="PNW77612">
    <property type="protein sequence ID" value="PNW77612"/>
    <property type="gene ID" value="CHLRE_10g444317v5"/>
</dbReference>
<keyword evidence="3" id="KW-1185">Reference proteome</keyword>
<feature type="region of interest" description="Disordered" evidence="1">
    <location>
        <begin position="43"/>
        <end position="70"/>
    </location>
</feature>
<organism evidence="2 3">
    <name type="scientific">Chlamydomonas reinhardtii</name>
    <name type="common">Chlamydomonas smithii</name>
    <dbReference type="NCBI Taxonomy" id="3055"/>
    <lineage>
        <taxon>Eukaryota</taxon>
        <taxon>Viridiplantae</taxon>
        <taxon>Chlorophyta</taxon>
        <taxon>core chlorophytes</taxon>
        <taxon>Chlorophyceae</taxon>
        <taxon>CS clade</taxon>
        <taxon>Chlamydomonadales</taxon>
        <taxon>Chlamydomonadaceae</taxon>
        <taxon>Chlamydomonas</taxon>
    </lineage>
</organism>
<sequence length="125" mass="13175">MLSSQCVDCTPPCLHAEEVHTPPGHAQLRRVLHQLPVRLRPPLQHLGRHAATAPATARRCSHTRGRAGRTREVVRDAVGCAVHQSGAVRAPASPPATPLRLPPPPLLATPPDPTAPTAPSDPIGP</sequence>
<dbReference type="GeneID" id="66055039"/>
<protein>
    <submittedName>
        <fullName evidence="2">Uncharacterized protein</fullName>
    </submittedName>
</protein>